<dbReference type="Ensembl" id="ENSVKKT00000005586.1">
    <property type="protein sequence ID" value="ENSVKKP00000005432.1"/>
    <property type="gene ID" value="ENSVKKG00000003994.1"/>
</dbReference>
<evidence type="ECO:0000313" key="2">
    <source>
        <dbReference type="Proteomes" id="UP000694545"/>
    </source>
</evidence>
<dbReference type="Proteomes" id="UP000694545">
    <property type="component" value="Unplaced"/>
</dbReference>
<dbReference type="AlphaFoldDB" id="A0A8D2IUM0"/>
<accession>A0A8D2IUM0</accession>
<organism evidence="1 2">
    <name type="scientific">Varanus komodoensis</name>
    <name type="common">Komodo dragon</name>
    <dbReference type="NCBI Taxonomy" id="61221"/>
    <lineage>
        <taxon>Eukaryota</taxon>
        <taxon>Metazoa</taxon>
        <taxon>Chordata</taxon>
        <taxon>Craniata</taxon>
        <taxon>Vertebrata</taxon>
        <taxon>Euteleostomi</taxon>
        <taxon>Lepidosauria</taxon>
        <taxon>Squamata</taxon>
        <taxon>Bifurcata</taxon>
        <taxon>Unidentata</taxon>
        <taxon>Episquamata</taxon>
        <taxon>Toxicofera</taxon>
        <taxon>Anguimorpha</taxon>
        <taxon>Paleoanguimorpha</taxon>
        <taxon>Varanoidea</taxon>
        <taxon>Varanidae</taxon>
        <taxon>Varanus</taxon>
    </lineage>
</organism>
<proteinExistence type="predicted"/>
<name>A0A8D2IUM0_VARKO</name>
<sequence>MHTLQESHKYKLDLKPVLLCTPVMKALHSGIIPFPALPSTSINKAGLFLPDWDRVGSVNCSRHTHTQMLTSLLLRAIKLSHRE</sequence>
<keyword evidence="2" id="KW-1185">Reference proteome</keyword>
<evidence type="ECO:0000313" key="1">
    <source>
        <dbReference type="Ensembl" id="ENSVKKP00000005432.1"/>
    </source>
</evidence>
<reference evidence="1" key="1">
    <citation type="submission" date="2025-08" db="UniProtKB">
        <authorList>
            <consortium name="Ensembl"/>
        </authorList>
    </citation>
    <scope>IDENTIFICATION</scope>
</reference>
<reference evidence="1" key="2">
    <citation type="submission" date="2025-09" db="UniProtKB">
        <authorList>
            <consortium name="Ensembl"/>
        </authorList>
    </citation>
    <scope>IDENTIFICATION</scope>
</reference>
<protein>
    <submittedName>
        <fullName evidence="1">Uncharacterized protein</fullName>
    </submittedName>
</protein>